<dbReference type="AlphaFoldDB" id="A0A644WXB9"/>
<dbReference type="GO" id="GO:1901137">
    <property type="term" value="P:carbohydrate derivative biosynthetic process"/>
    <property type="evidence" value="ECO:0007669"/>
    <property type="project" value="UniProtKB-ARBA"/>
</dbReference>
<comment type="caution">
    <text evidence="8">The sequence shown here is derived from an EMBL/GenBank/DDBJ whole genome shotgun (WGS) entry which is preliminary data.</text>
</comment>
<accession>A0A644WXB9</accession>
<keyword evidence="7" id="KW-0812">Transmembrane</keyword>
<keyword evidence="2" id="KW-1003">Cell membrane</keyword>
<keyword evidence="3" id="KW-0997">Cell inner membrane</keyword>
<dbReference type="GO" id="GO:0008913">
    <property type="term" value="F:Kdo2-lipid IVA acyltransferase activity"/>
    <property type="evidence" value="ECO:0007669"/>
    <property type="project" value="UniProtKB-EC"/>
</dbReference>
<dbReference type="GO" id="GO:0008610">
    <property type="term" value="P:lipid biosynthetic process"/>
    <property type="evidence" value="ECO:0007669"/>
    <property type="project" value="UniProtKB-ARBA"/>
</dbReference>
<evidence type="ECO:0000256" key="2">
    <source>
        <dbReference type="ARBA" id="ARBA00022475"/>
    </source>
</evidence>
<evidence type="ECO:0000256" key="4">
    <source>
        <dbReference type="ARBA" id="ARBA00022679"/>
    </source>
</evidence>
<dbReference type="PANTHER" id="PTHR30606:SF10">
    <property type="entry name" value="PHOSPHATIDYLINOSITOL MANNOSIDE ACYLTRANSFERASE"/>
    <property type="match status" value="1"/>
</dbReference>
<organism evidence="8">
    <name type="scientific">bioreactor metagenome</name>
    <dbReference type="NCBI Taxonomy" id="1076179"/>
    <lineage>
        <taxon>unclassified sequences</taxon>
        <taxon>metagenomes</taxon>
        <taxon>ecological metagenomes</taxon>
    </lineage>
</organism>
<dbReference type="InterPro" id="IPR004960">
    <property type="entry name" value="LipA_acyltrans"/>
</dbReference>
<keyword evidence="7" id="KW-1133">Transmembrane helix</keyword>
<feature type="transmembrane region" description="Helical" evidence="7">
    <location>
        <begin position="6"/>
        <end position="32"/>
    </location>
</feature>
<dbReference type="EMBL" id="VSSQ01001464">
    <property type="protein sequence ID" value="MPM08565.1"/>
    <property type="molecule type" value="Genomic_DNA"/>
</dbReference>
<sequence>MYYIFYALIWTVSWLPMRVLYVFSDLMFPLVYHVARYRRKVVRCNLVNAFPDYSSRQIAETEKKFYHFFCDLMVEIIRQFHAPKKEMKKRMNFENLDLLIRHAEEGKSVMIMMGHYCNWEWNVVFSLFMPGWIQSSPIYQRLKNKRFDRLMLRLRSRYGAINIERNNLIRSILEMKEKGVTGVFGMIADQSPKARHIRYRMQFLNQDTPVFLGTEQLARKYGYPVYYLDVKRVKRGYYHGTFLPITTDPAATEEHEITTRFMQMLEQSIQERPEFWLWSHNRWKHSKKAAV</sequence>
<dbReference type="GO" id="GO:0005886">
    <property type="term" value="C:plasma membrane"/>
    <property type="evidence" value="ECO:0007669"/>
    <property type="project" value="UniProtKB-SubCell"/>
</dbReference>
<keyword evidence="5 7" id="KW-0472">Membrane</keyword>
<proteinExistence type="predicted"/>
<dbReference type="EC" id="2.3.1.241" evidence="8"/>
<evidence type="ECO:0000256" key="6">
    <source>
        <dbReference type="ARBA" id="ARBA00023315"/>
    </source>
</evidence>
<comment type="subcellular location">
    <subcellularLocation>
        <location evidence="1">Cell inner membrane</location>
    </subcellularLocation>
</comment>
<protein>
    <submittedName>
        <fullName evidence="8">Lipid A biosynthesis lauroyltransferase</fullName>
        <ecNumber evidence="8">2.3.1.241</ecNumber>
    </submittedName>
</protein>
<evidence type="ECO:0000313" key="8">
    <source>
        <dbReference type="EMBL" id="MPM08565.1"/>
    </source>
</evidence>
<keyword evidence="6 8" id="KW-0012">Acyltransferase</keyword>
<keyword evidence="4 8" id="KW-0808">Transferase</keyword>
<evidence type="ECO:0000256" key="1">
    <source>
        <dbReference type="ARBA" id="ARBA00004533"/>
    </source>
</evidence>
<evidence type="ECO:0000256" key="5">
    <source>
        <dbReference type="ARBA" id="ARBA00023136"/>
    </source>
</evidence>
<name>A0A644WXB9_9ZZZZ</name>
<dbReference type="Pfam" id="PF03279">
    <property type="entry name" value="Lip_A_acyltrans"/>
    <property type="match status" value="1"/>
</dbReference>
<evidence type="ECO:0000256" key="7">
    <source>
        <dbReference type="SAM" id="Phobius"/>
    </source>
</evidence>
<dbReference type="PANTHER" id="PTHR30606">
    <property type="entry name" value="LIPID A BIOSYNTHESIS LAUROYL ACYLTRANSFERASE"/>
    <property type="match status" value="1"/>
</dbReference>
<evidence type="ECO:0000256" key="3">
    <source>
        <dbReference type="ARBA" id="ARBA00022519"/>
    </source>
</evidence>
<reference evidence="8" key="1">
    <citation type="submission" date="2019-08" db="EMBL/GenBank/DDBJ databases">
        <authorList>
            <person name="Kucharzyk K."/>
            <person name="Murdoch R.W."/>
            <person name="Higgins S."/>
            <person name="Loffler F."/>
        </authorList>
    </citation>
    <scope>NUCLEOTIDE SEQUENCE</scope>
</reference>
<gene>
    <name evidence="8" type="primary">lpxL_9</name>
    <name evidence="8" type="ORF">SDC9_54878</name>
</gene>
<dbReference type="CDD" id="cd07984">
    <property type="entry name" value="LPLAT_LABLAT-like"/>
    <property type="match status" value="1"/>
</dbReference>